<proteinExistence type="predicted"/>
<sequence length="73" mass="8014">MLGDRDPRALLFLSPDPLQPTNPPATATHFSAGNPAKFGDFSLFSCLRTPVEPRKSQICVFLPLLSVGFNLWV</sequence>
<evidence type="ECO:0000313" key="1">
    <source>
        <dbReference type="EMBL" id="GKV02612.1"/>
    </source>
</evidence>
<accession>A0AAV5IL35</accession>
<reference evidence="1 2" key="1">
    <citation type="journal article" date="2021" name="Commun. Biol.">
        <title>The genome of Shorea leprosula (Dipterocarpaceae) highlights the ecological relevance of drought in aseasonal tropical rainforests.</title>
        <authorList>
            <person name="Ng K.K.S."/>
            <person name="Kobayashi M.J."/>
            <person name="Fawcett J.A."/>
            <person name="Hatakeyama M."/>
            <person name="Paape T."/>
            <person name="Ng C.H."/>
            <person name="Ang C.C."/>
            <person name="Tnah L.H."/>
            <person name="Lee C.T."/>
            <person name="Nishiyama T."/>
            <person name="Sese J."/>
            <person name="O'Brien M.J."/>
            <person name="Copetti D."/>
            <person name="Mohd Noor M.I."/>
            <person name="Ong R.C."/>
            <person name="Putra M."/>
            <person name="Sireger I.Z."/>
            <person name="Indrioko S."/>
            <person name="Kosugi Y."/>
            <person name="Izuno A."/>
            <person name="Isagi Y."/>
            <person name="Lee S.L."/>
            <person name="Shimizu K.K."/>
        </authorList>
    </citation>
    <scope>NUCLEOTIDE SEQUENCE [LARGE SCALE GENOMIC DNA]</scope>
    <source>
        <strain evidence="1">214</strain>
    </source>
</reference>
<organism evidence="1 2">
    <name type="scientific">Rubroshorea leprosula</name>
    <dbReference type="NCBI Taxonomy" id="152421"/>
    <lineage>
        <taxon>Eukaryota</taxon>
        <taxon>Viridiplantae</taxon>
        <taxon>Streptophyta</taxon>
        <taxon>Embryophyta</taxon>
        <taxon>Tracheophyta</taxon>
        <taxon>Spermatophyta</taxon>
        <taxon>Magnoliopsida</taxon>
        <taxon>eudicotyledons</taxon>
        <taxon>Gunneridae</taxon>
        <taxon>Pentapetalae</taxon>
        <taxon>rosids</taxon>
        <taxon>malvids</taxon>
        <taxon>Malvales</taxon>
        <taxon>Dipterocarpaceae</taxon>
        <taxon>Rubroshorea</taxon>
    </lineage>
</organism>
<evidence type="ECO:0000313" key="2">
    <source>
        <dbReference type="Proteomes" id="UP001054252"/>
    </source>
</evidence>
<keyword evidence="2" id="KW-1185">Reference proteome</keyword>
<protein>
    <submittedName>
        <fullName evidence="1">Uncharacterized protein</fullName>
    </submittedName>
</protein>
<gene>
    <name evidence="1" type="ORF">SLEP1_g15028</name>
</gene>
<dbReference type="AlphaFoldDB" id="A0AAV5IL35"/>
<comment type="caution">
    <text evidence="1">The sequence shown here is derived from an EMBL/GenBank/DDBJ whole genome shotgun (WGS) entry which is preliminary data.</text>
</comment>
<dbReference type="Proteomes" id="UP001054252">
    <property type="component" value="Unassembled WGS sequence"/>
</dbReference>
<dbReference type="EMBL" id="BPVZ01000019">
    <property type="protein sequence ID" value="GKV02612.1"/>
    <property type="molecule type" value="Genomic_DNA"/>
</dbReference>
<name>A0AAV5IL35_9ROSI</name>